<reference evidence="1 2" key="1">
    <citation type="submission" date="2024-01" db="EMBL/GenBank/DDBJ databases">
        <title>A draft genome for a cacao thread blight-causing isolate of Paramarasmius palmivorus.</title>
        <authorList>
            <person name="Baruah I.K."/>
            <person name="Bukari Y."/>
            <person name="Amoako-Attah I."/>
            <person name="Meinhardt L.W."/>
            <person name="Bailey B.A."/>
            <person name="Cohen S.P."/>
        </authorList>
    </citation>
    <scope>NUCLEOTIDE SEQUENCE [LARGE SCALE GENOMIC DNA]</scope>
    <source>
        <strain evidence="1 2">GH-12</strain>
    </source>
</reference>
<gene>
    <name evidence="1" type="ORF">VNI00_009107</name>
</gene>
<dbReference type="Proteomes" id="UP001383192">
    <property type="component" value="Unassembled WGS sequence"/>
</dbReference>
<evidence type="ECO:0000313" key="1">
    <source>
        <dbReference type="EMBL" id="KAK7041818.1"/>
    </source>
</evidence>
<dbReference type="AlphaFoldDB" id="A0AAW0CSG6"/>
<keyword evidence="2" id="KW-1185">Reference proteome</keyword>
<accession>A0AAW0CSG6</accession>
<proteinExistence type="predicted"/>
<comment type="caution">
    <text evidence="1">The sequence shown here is derived from an EMBL/GenBank/DDBJ whole genome shotgun (WGS) entry which is preliminary data.</text>
</comment>
<name>A0AAW0CSG6_9AGAR</name>
<dbReference type="EMBL" id="JAYKXP010000032">
    <property type="protein sequence ID" value="KAK7041818.1"/>
    <property type="molecule type" value="Genomic_DNA"/>
</dbReference>
<protein>
    <submittedName>
        <fullName evidence="1">Uncharacterized protein</fullName>
    </submittedName>
</protein>
<organism evidence="1 2">
    <name type="scientific">Paramarasmius palmivorus</name>
    <dbReference type="NCBI Taxonomy" id="297713"/>
    <lineage>
        <taxon>Eukaryota</taxon>
        <taxon>Fungi</taxon>
        <taxon>Dikarya</taxon>
        <taxon>Basidiomycota</taxon>
        <taxon>Agaricomycotina</taxon>
        <taxon>Agaricomycetes</taxon>
        <taxon>Agaricomycetidae</taxon>
        <taxon>Agaricales</taxon>
        <taxon>Marasmiineae</taxon>
        <taxon>Marasmiaceae</taxon>
        <taxon>Paramarasmius</taxon>
    </lineage>
</organism>
<evidence type="ECO:0000313" key="2">
    <source>
        <dbReference type="Proteomes" id="UP001383192"/>
    </source>
</evidence>
<sequence>MPILEEIPESSTQWSDAPSNMAIIDRSSNVNIVGSHLNNVLGSQHNNIYHGNVTVHQTNSKPEERELTIWDEVKSISKRLGVLQVLNGILIAINGRSVDGGTLTLNAPLTQRVSGIRNIYTLDTAVLTLQRLGGYLLA</sequence>